<gene>
    <name evidence="2" type="ORF">OCBIM_22029745mg</name>
</gene>
<feature type="region of interest" description="Disordered" evidence="1">
    <location>
        <begin position="14"/>
        <end position="37"/>
    </location>
</feature>
<name>A0A0L8GQT3_OCTBM</name>
<evidence type="ECO:0000256" key="1">
    <source>
        <dbReference type="SAM" id="MobiDB-lite"/>
    </source>
</evidence>
<organism evidence="2">
    <name type="scientific">Octopus bimaculoides</name>
    <name type="common">California two-spotted octopus</name>
    <dbReference type="NCBI Taxonomy" id="37653"/>
    <lineage>
        <taxon>Eukaryota</taxon>
        <taxon>Metazoa</taxon>
        <taxon>Spiralia</taxon>
        <taxon>Lophotrochozoa</taxon>
        <taxon>Mollusca</taxon>
        <taxon>Cephalopoda</taxon>
        <taxon>Coleoidea</taxon>
        <taxon>Octopodiformes</taxon>
        <taxon>Octopoda</taxon>
        <taxon>Incirrata</taxon>
        <taxon>Octopodidae</taxon>
        <taxon>Octopus</taxon>
    </lineage>
</organism>
<evidence type="ECO:0000313" key="2">
    <source>
        <dbReference type="EMBL" id="KOF79242.1"/>
    </source>
</evidence>
<proteinExistence type="predicted"/>
<reference evidence="2" key="1">
    <citation type="submission" date="2015-07" db="EMBL/GenBank/DDBJ databases">
        <title>MeaNS - Measles Nucleotide Surveillance Program.</title>
        <authorList>
            <person name="Tran T."/>
            <person name="Druce J."/>
        </authorList>
    </citation>
    <scope>NUCLEOTIDE SEQUENCE</scope>
    <source>
        <strain evidence="2">UCB-OBI-ISO-001</strain>
        <tissue evidence="2">Gonad</tissue>
    </source>
</reference>
<protein>
    <submittedName>
        <fullName evidence="2">Uncharacterized protein</fullName>
    </submittedName>
</protein>
<accession>A0A0L8GQT3</accession>
<dbReference type="EMBL" id="KQ420818">
    <property type="protein sequence ID" value="KOF79242.1"/>
    <property type="molecule type" value="Genomic_DNA"/>
</dbReference>
<dbReference type="AlphaFoldDB" id="A0A0L8GQT3"/>
<sequence>MGFGTATTMGDSCMSFAPNIRSSSPKRSSSKETTTWMHPRSKHWHLLDYVLVASTRQVERHAHPSDGAPVAHTEGALQHFISCFAEAAQLSGQEISLQKTDVLHQPTPQEETRFEIKGIKNNERSKTI</sequence>